<dbReference type="SUPFAM" id="SSF88713">
    <property type="entry name" value="Glycoside hydrolase/deacetylase"/>
    <property type="match status" value="1"/>
</dbReference>
<dbReference type="PROSITE" id="PS51677">
    <property type="entry name" value="NODB"/>
    <property type="match status" value="1"/>
</dbReference>
<dbReference type="AlphaFoldDB" id="A0AAU7DMT5"/>
<dbReference type="PANTHER" id="PTHR10587:SF137">
    <property type="entry name" value="4-DEOXY-4-FORMAMIDO-L-ARABINOSE-PHOSPHOUNDECAPRENOL DEFORMYLASE ARND-RELATED"/>
    <property type="match status" value="1"/>
</dbReference>
<dbReference type="InterPro" id="IPR050248">
    <property type="entry name" value="Polysacc_deacetylase_ArnD"/>
</dbReference>
<dbReference type="InterPro" id="IPR002509">
    <property type="entry name" value="NODB_dom"/>
</dbReference>
<feature type="domain" description="NodB homology" evidence="1">
    <location>
        <begin position="49"/>
        <end position="236"/>
    </location>
</feature>
<dbReference type="RefSeq" id="WP_348263299.1">
    <property type="nucleotide sequence ID" value="NZ_CP121196.1"/>
</dbReference>
<gene>
    <name evidence="2" type="ORF">P8935_01810</name>
</gene>
<evidence type="ECO:0000259" key="1">
    <source>
        <dbReference type="PROSITE" id="PS51677"/>
    </source>
</evidence>
<dbReference type="EC" id="3.-.-.-" evidence="2"/>
<dbReference type="CDD" id="cd10917">
    <property type="entry name" value="CE4_NodB_like_6s_7s"/>
    <property type="match status" value="1"/>
</dbReference>
<dbReference type="GO" id="GO:0016810">
    <property type="term" value="F:hydrolase activity, acting on carbon-nitrogen (but not peptide) bonds"/>
    <property type="evidence" value="ECO:0007669"/>
    <property type="project" value="InterPro"/>
</dbReference>
<accession>A0AAU7DMT5</accession>
<evidence type="ECO:0000313" key="2">
    <source>
        <dbReference type="EMBL" id="XBH18076.1"/>
    </source>
</evidence>
<reference evidence="2" key="1">
    <citation type="submission" date="2023-03" db="EMBL/GenBank/DDBJ databases">
        <title>Edaphobacter sp.</title>
        <authorList>
            <person name="Huber K.J."/>
            <person name="Papendorf J."/>
            <person name="Pilke C."/>
            <person name="Bunk B."/>
            <person name="Sproeer C."/>
            <person name="Pester M."/>
        </authorList>
    </citation>
    <scope>NUCLEOTIDE SEQUENCE</scope>
    <source>
        <strain evidence="2">DSM 110680</strain>
    </source>
</reference>
<dbReference type="Pfam" id="PF01522">
    <property type="entry name" value="Polysacc_deac_1"/>
    <property type="match status" value="1"/>
</dbReference>
<dbReference type="GO" id="GO:0005975">
    <property type="term" value="P:carbohydrate metabolic process"/>
    <property type="evidence" value="ECO:0007669"/>
    <property type="project" value="InterPro"/>
</dbReference>
<dbReference type="EMBL" id="CP121196">
    <property type="protein sequence ID" value="XBH18076.1"/>
    <property type="molecule type" value="Genomic_DNA"/>
</dbReference>
<keyword evidence="2" id="KW-0378">Hydrolase</keyword>
<dbReference type="Gene3D" id="3.20.20.370">
    <property type="entry name" value="Glycoside hydrolase/deacetylase"/>
    <property type="match status" value="1"/>
</dbReference>
<protein>
    <submittedName>
        <fullName evidence="2">Polysaccharide deacetylase family protein</fullName>
        <ecNumber evidence="2">3.-.-.-</ecNumber>
    </submittedName>
</protein>
<name>A0AAU7DMT5_9BACT</name>
<sequence>MLSPLAASIYGAIGLAGATGLGVGGFAYASHWPTSQIFGRTLIAPRHPDQIALTFDDGPNPAWTPRLLDILAEHQVHATFFMVGKFVKTELELARRVAEGGHLIGNHTWNHPDLSRTRSADILDELTRTNDILGGIIGKPVRYFRPPFGARRPYVLKLARQLGLIPVTWNAMTTDWSEPSADTIAQNLIKKIDSNQRRGWASNIVLHDGNHRALNADRGPSVSAASQLLDRYTRTHKFLTLDAWI</sequence>
<dbReference type="InterPro" id="IPR011330">
    <property type="entry name" value="Glyco_hydro/deAcase_b/a-brl"/>
</dbReference>
<proteinExistence type="predicted"/>
<organism evidence="2">
    <name type="scientific">Telmatobacter sp. DSM 110680</name>
    <dbReference type="NCBI Taxonomy" id="3036704"/>
    <lineage>
        <taxon>Bacteria</taxon>
        <taxon>Pseudomonadati</taxon>
        <taxon>Acidobacteriota</taxon>
        <taxon>Terriglobia</taxon>
        <taxon>Terriglobales</taxon>
        <taxon>Acidobacteriaceae</taxon>
        <taxon>Telmatobacter</taxon>
    </lineage>
</organism>
<dbReference type="PANTHER" id="PTHR10587">
    <property type="entry name" value="GLYCOSYL TRANSFERASE-RELATED"/>
    <property type="match status" value="1"/>
</dbReference>